<feature type="chain" id="PRO_5010186803" description="Lipoprotein" evidence="1">
    <location>
        <begin position="19"/>
        <end position="166"/>
    </location>
</feature>
<protein>
    <recommendedName>
        <fullName evidence="4">Lipoprotein</fullName>
    </recommendedName>
</protein>
<organism evidence="2 3">
    <name type="scientific">Microbacterium enclense</name>
    <dbReference type="NCBI Taxonomy" id="993073"/>
    <lineage>
        <taxon>Bacteria</taxon>
        <taxon>Bacillati</taxon>
        <taxon>Actinomycetota</taxon>
        <taxon>Actinomycetes</taxon>
        <taxon>Micrococcales</taxon>
        <taxon>Microbacteriaceae</taxon>
        <taxon>Microbacterium</taxon>
    </lineage>
</organism>
<sequence length="166" mass="17479">MTTLTTSMVLLAALSGCADDTTPGGTDKSLTLNAAKATAQEMESELASYVPSESIASIEQRPSGFLLSCDRERGYQWSGRTDVTYRDGASVDPQGLVDAITAAFGNGDGFRTEPAPTIDGQPGVHVLGEFGAGYLVNENTDRTAVQILSFSPCFVLPDGMSPSKQY</sequence>
<evidence type="ECO:0000256" key="1">
    <source>
        <dbReference type="SAM" id="SignalP"/>
    </source>
</evidence>
<dbReference type="RefSeq" id="WP_139168157.1">
    <property type="nucleotide sequence ID" value="NZ_FMYG01000010.1"/>
</dbReference>
<name>A0A1G6R2C2_9MICO</name>
<dbReference type="AlphaFoldDB" id="A0A1G6R2C2"/>
<evidence type="ECO:0000313" key="3">
    <source>
        <dbReference type="Proteomes" id="UP000183203"/>
    </source>
</evidence>
<reference evidence="2 3" key="1">
    <citation type="submission" date="2016-09" db="EMBL/GenBank/DDBJ databases">
        <authorList>
            <person name="Capua I."/>
            <person name="De Benedictis P."/>
            <person name="Joannis T."/>
            <person name="Lombin L.H."/>
            <person name="Cattoli G."/>
        </authorList>
    </citation>
    <scope>NUCLEOTIDE SEQUENCE [LARGE SCALE GENOMIC DNA]</scope>
    <source>
        <strain evidence="2 3">NIO-1002</strain>
    </source>
</reference>
<dbReference type="OrthoDB" id="5020006at2"/>
<evidence type="ECO:0000313" key="2">
    <source>
        <dbReference type="EMBL" id="SDC98779.1"/>
    </source>
</evidence>
<accession>A0A1G6R2C2</accession>
<gene>
    <name evidence="2" type="ORF">SAMN05216418_0013</name>
</gene>
<dbReference type="Proteomes" id="UP000183203">
    <property type="component" value="Unassembled WGS sequence"/>
</dbReference>
<evidence type="ECO:0008006" key="4">
    <source>
        <dbReference type="Google" id="ProtNLM"/>
    </source>
</evidence>
<feature type="signal peptide" evidence="1">
    <location>
        <begin position="1"/>
        <end position="18"/>
    </location>
</feature>
<dbReference type="EMBL" id="FMYG01000010">
    <property type="protein sequence ID" value="SDC98779.1"/>
    <property type="molecule type" value="Genomic_DNA"/>
</dbReference>
<proteinExistence type="predicted"/>
<keyword evidence="1" id="KW-0732">Signal</keyword>